<evidence type="ECO:0000313" key="2">
    <source>
        <dbReference type="EMBL" id="SVE22325.1"/>
    </source>
</evidence>
<reference evidence="2" key="1">
    <citation type="submission" date="2018-05" db="EMBL/GenBank/DDBJ databases">
        <authorList>
            <person name="Lanie J.A."/>
            <person name="Ng W.-L."/>
            <person name="Kazmierczak K.M."/>
            <person name="Andrzejewski T.M."/>
            <person name="Davidsen T.M."/>
            <person name="Wayne K.J."/>
            <person name="Tettelin H."/>
            <person name="Glass J.I."/>
            <person name="Rusch D."/>
            <person name="Podicherti R."/>
            <person name="Tsui H.-C.T."/>
            <person name="Winkler M.E."/>
        </authorList>
    </citation>
    <scope>NUCLEOTIDE SEQUENCE</scope>
</reference>
<organism evidence="2">
    <name type="scientific">marine metagenome</name>
    <dbReference type="NCBI Taxonomy" id="408172"/>
    <lineage>
        <taxon>unclassified sequences</taxon>
        <taxon>metagenomes</taxon>
        <taxon>ecological metagenomes</taxon>
    </lineage>
</organism>
<feature type="non-terminal residue" evidence="2">
    <location>
        <position position="1"/>
    </location>
</feature>
<gene>
    <name evidence="2" type="ORF">METZ01_LOCUS475179</name>
</gene>
<evidence type="ECO:0000256" key="1">
    <source>
        <dbReference type="SAM" id="Coils"/>
    </source>
</evidence>
<keyword evidence="1" id="KW-0175">Coiled coil</keyword>
<feature type="non-terminal residue" evidence="2">
    <location>
        <position position="244"/>
    </location>
</feature>
<proteinExistence type="predicted"/>
<sequence>YMFLDMPLVGDTFKGNDDKSGNTQINGNIIGDTIRITLKRHAGQNNEQVHYYKGSLSENDKLLREKIKILLEKESNIASLKKDKKGLQSDINNLKNDVASKIKEINKLNNEIKTLQKQLEQTIVQKDDEKTKLKELLENEISNLTKQSDSKIANLIKQSNDEITKLKIQFEKEKKDLLTIIEKEMSEPIRIDSSFLPMRSETNQETTLHTAPSEKSSTVETLKIATIIENLAVIEPSRDWSLIV</sequence>
<protein>
    <submittedName>
        <fullName evidence="2">Uncharacterized protein</fullName>
    </submittedName>
</protein>
<accession>A0A383BSN3</accession>
<dbReference type="EMBL" id="UINC01202496">
    <property type="protein sequence ID" value="SVE22325.1"/>
    <property type="molecule type" value="Genomic_DNA"/>
</dbReference>
<feature type="coiled-coil region" evidence="1">
    <location>
        <begin position="70"/>
        <end position="176"/>
    </location>
</feature>
<dbReference type="AlphaFoldDB" id="A0A383BSN3"/>
<name>A0A383BSN3_9ZZZZ</name>